<dbReference type="PANTHER" id="PTHR33270:SF18">
    <property type="entry name" value="OS02G0324700 PROTEIN"/>
    <property type="match status" value="1"/>
</dbReference>
<proteinExistence type="predicted"/>
<sequence>VVLPSSSNPKLKQVSLPSSSNPKLKQASRPKQEIEDKIRVPEAKSLPRDVPGLPSPNTPEIRMPIKSAVDTSPRQFPKSPLASLFVKNQVKGNEVNILPVTVNVLGSAGPMRFLASYADPVQKVMETALKSYARGGRLPVLGLNTKQFELHCANSGCGQALDSFEIIGELGTRNFLLCKKLEQEEERDIDRDHQKTNIWKNWLNT</sequence>
<dbReference type="AlphaFoldDB" id="A0AA38F6L3"/>
<dbReference type="PANTHER" id="PTHR33270">
    <property type="entry name" value="BNAC05G50380D PROTEIN"/>
    <property type="match status" value="1"/>
</dbReference>
<dbReference type="EMBL" id="JAHRHJ020003813">
    <property type="protein sequence ID" value="KAH9290037.1"/>
    <property type="molecule type" value="Genomic_DNA"/>
</dbReference>
<feature type="compositionally biased region" description="Basic and acidic residues" evidence="1">
    <location>
        <begin position="30"/>
        <end position="47"/>
    </location>
</feature>
<evidence type="ECO:0000313" key="3">
    <source>
        <dbReference type="EMBL" id="KAH9290037.1"/>
    </source>
</evidence>
<dbReference type="InterPro" id="IPR040358">
    <property type="entry name" value="At4g22758-like"/>
</dbReference>
<dbReference type="Proteomes" id="UP000824469">
    <property type="component" value="Unassembled WGS sequence"/>
</dbReference>
<dbReference type="Pfam" id="PF23156">
    <property type="entry name" value="DUF7054"/>
    <property type="match status" value="1"/>
</dbReference>
<feature type="non-terminal residue" evidence="3">
    <location>
        <position position="1"/>
    </location>
</feature>
<feature type="region of interest" description="Disordered" evidence="1">
    <location>
        <begin position="1"/>
        <end position="62"/>
    </location>
</feature>
<evidence type="ECO:0000259" key="2">
    <source>
        <dbReference type="Pfam" id="PF23156"/>
    </source>
</evidence>
<dbReference type="OMA" id="EVIHIAL"/>
<protein>
    <recommendedName>
        <fullName evidence="2">DUF7054 domain-containing protein</fullName>
    </recommendedName>
</protein>
<evidence type="ECO:0000313" key="4">
    <source>
        <dbReference type="Proteomes" id="UP000824469"/>
    </source>
</evidence>
<comment type="caution">
    <text evidence="3">The sequence shown here is derived from an EMBL/GenBank/DDBJ whole genome shotgun (WGS) entry which is preliminary data.</text>
</comment>
<feature type="domain" description="DUF7054" evidence="2">
    <location>
        <begin position="100"/>
        <end position="178"/>
    </location>
</feature>
<gene>
    <name evidence="3" type="ORF">KI387_034154</name>
</gene>
<keyword evidence="4" id="KW-1185">Reference proteome</keyword>
<accession>A0AA38F6L3</accession>
<feature type="compositionally biased region" description="Polar residues" evidence="1">
    <location>
        <begin position="1"/>
        <end position="23"/>
    </location>
</feature>
<organism evidence="3 4">
    <name type="scientific">Taxus chinensis</name>
    <name type="common">Chinese yew</name>
    <name type="synonym">Taxus wallichiana var. chinensis</name>
    <dbReference type="NCBI Taxonomy" id="29808"/>
    <lineage>
        <taxon>Eukaryota</taxon>
        <taxon>Viridiplantae</taxon>
        <taxon>Streptophyta</taxon>
        <taxon>Embryophyta</taxon>
        <taxon>Tracheophyta</taxon>
        <taxon>Spermatophyta</taxon>
        <taxon>Pinopsida</taxon>
        <taxon>Pinidae</taxon>
        <taxon>Conifers II</taxon>
        <taxon>Cupressales</taxon>
        <taxon>Taxaceae</taxon>
        <taxon>Taxus</taxon>
    </lineage>
</organism>
<reference evidence="3 4" key="1">
    <citation type="journal article" date="2021" name="Nat. Plants">
        <title>The Taxus genome provides insights into paclitaxel biosynthesis.</title>
        <authorList>
            <person name="Xiong X."/>
            <person name="Gou J."/>
            <person name="Liao Q."/>
            <person name="Li Y."/>
            <person name="Zhou Q."/>
            <person name="Bi G."/>
            <person name="Li C."/>
            <person name="Du R."/>
            <person name="Wang X."/>
            <person name="Sun T."/>
            <person name="Guo L."/>
            <person name="Liang H."/>
            <person name="Lu P."/>
            <person name="Wu Y."/>
            <person name="Zhang Z."/>
            <person name="Ro D.K."/>
            <person name="Shang Y."/>
            <person name="Huang S."/>
            <person name="Yan J."/>
        </authorList>
    </citation>
    <scope>NUCLEOTIDE SEQUENCE [LARGE SCALE GENOMIC DNA]</scope>
    <source>
        <strain evidence="3">Ta-2019</strain>
    </source>
</reference>
<dbReference type="InterPro" id="IPR055482">
    <property type="entry name" value="DUF7054"/>
</dbReference>
<evidence type="ECO:0000256" key="1">
    <source>
        <dbReference type="SAM" id="MobiDB-lite"/>
    </source>
</evidence>
<feature type="non-terminal residue" evidence="3">
    <location>
        <position position="205"/>
    </location>
</feature>
<name>A0AA38F6L3_TAXCH</name>